<dbReference type="AlphaFoldDB" id="A0A368FEJ4"/>
<accession>A0A368FEJ4</accession>
<organism evidence="1 2">
    <name type="scientific">Ancylostoma caninum</name>
    <name type="common">Dog hookworm</name>
    <dbReference type="NCBI Taxonomy" id="29170"/>
    <lineage>
        <taxon>Eukaryota</taxon>
        <taxon>Metazoa</taxon>
        <taxon>Ecdysozoa</taxon>
        <taxon>Nematoda</taxon>
        <taxon>Chromadorea</taxon>
        <taxon>Rhabditida</taxon>
        <taxon>Rhabditina</taxon>
        <taxon>Rhabditomorpha</taxon>
        <taxon>Strongyloidea</taxon>
        <taxon>Ancylostomatidae</taxon>
        <taxon>Ancylostomatinae</taxon>
        <taxon>Ancylostoma</taxon>
    </lineage>
</organism>
<proteinExistence type="predicted"/>
<keyword evidence="2" id="KW-1185">Reference proteome</keyword>
<name>A0A368FEJ4_ANCCA</name>
<gene>
    <name evidence="1" type="ORF">ANCCAN_25658</name>
</gene>
<protein>
    <submittedName>
        <fullName evidence="1">Uncharacterized protein</fullName>
    </submittedName>
</protein>
<dbReference type="EMBL" id="JOJR01002467">
    <property type="protein sequence ID" value="RCN28597.1"/>
    <property type="molecule type" value="Genomic_DNA"/>
</dbReference>
<comment type="caution">
    <text evidence="1">The sequence shown here is derived from an EMBL/GenBank/DDBJ whole genome shotgun (WGS) entry which is preliminary data.</text>
</comment>
<evidence type="ECO:0000313" key="1">
    <source>
        <dbReference type="EMBL" id="RCN28597.1"/>
    </source>
</evidence>
<sequence length="166" mass="19556">MAHFGSPLGMVTLVAGRGTLYPRDCAMTKHFSIKIKDILKGLRGKDDLWYDCLLEQEARRKQENPKHTLDPFYGTVLVKLNKTKDGIITLESLEEAFNSLKEKNGKRLRQIKYKKVSRYGCWGKFYPQIYSLHRVRTEKEVYEKYLLQYIMLWKCCINNGHKTFLE</sequence>
<dbReference type="Proteomes" id="UP000252519">
    <property type="component" value="Unassembled WGS sequence"/>
</dbReference>
<evidence type="ECO:0000313" key="2">
    <source>
        <dbReference type="Proteomes" id="UP000252519"/>
    </source>
</evidence>
<reference evidence="1 2" key="1">
    <citation type="submission" date="2014-10" db="EMBL/GenBank/DDBJ databases">
        <title>Draft genome of the hookworm Ancylostoma caninum.</title>
        <authorList>
            <person name="Mitreva M."/>
        </authorList>
    </citation>
    <scope>NUCLEOTIDE SEQUENCE [LARGE SCALE GENOMIC DNA]</scope>
    <source>
        <strain evidence="1 2">Baltimore</strain>
    </source>
</reference>